<dbReference type="GO" id="GO:0016020">
    <property type="term" value="C:membrane"/>
    <property type="evidence" value="ECO:0007669"/>
    <property type="project" value="UniProtKB-SubCell"/>
</dbReference>
<protein>
    <submittedName>
        <fullName evidence="7">TspO protein</fullName>
    </submittedName>
</protein>
<dbReference type="OrthoDB" id="7267156at2"/>
<keyword evidence="5 6" id="KW-0472">Membrane</keyword>
<keyword evidence="8" id="KW-1185">Reference proteome</keyword>
<name>A0A2D2ATW4_9CAUL</name>
<dbReference type="Gene3D" id="1.20.1260.100">
    <property type="entry name" value="TspO/MBR protein"/>
    <property type="match status" value="1"/>
</dbReference>
<dbReference type="Pfam" id="PF03073">
    <property type="entry name" value="TspO_MBR"/>
    <property type="match status" value="1"/>
</dbReference>
<dbReference type="PANTHER" id="PTHR10057">
    <property type="entry name" value="PERIPHERAL-TYPE BENZODIAZEPINE RECEPTOR"/>
    <property type="match status" value="1"/>
</dbReference>
<evidence type="ECO:0000256" key="1">
    <source>
        <dbReference type="ARBA" id="ARBA00004141"/>
    </source>
</evidence>
<dbReference type="AlphaFoldDB" id="A0A2D2ATW4"/>
<dbReference type="PANTHER" id="PTHR10057:SF0">
    <property type="entry name" value="TRANSLOCATOR PROTEIN"/>
    <property type="match status" value="1"/>
</dbReference>
<dbReference type="GO" id="GO:0033013">
    <property type="term" value="P:tetrapyrrole metabolic process"/>
    <property type="evidence" value="ECO:0007669"/>
    <property type="project" value="UniProtKB-ARBA"/>
</dbReference>
<gene>
    <name evidence="7" type="ORF">CSW64_02895</name>
</gene>
<dbReference type="InterPro" id="IPR004307">
    <property type="entry name" value="TspO_MBR"/>
</dbReference>
<keyword evidence="4 6" id="KW-1133">Transmembrane helix</keyword>
<evidence type="ECO:0000256" key="3">
    <source>
        <dbReference type="ARBA" id="ARBA00022692"/>
    </source>
</evidence>
<dbReference type="InterPro" id="IPR038330">
    <property type="entry name" value="TspO/MBR-related_sf"/>
</dbReference>
<evidence type="ECO:0000313" key="8">
    <source>
        <dbReference type="Proteomes" id="UP000228945"/>
    </source>
</evidence>
<dbReference type="Proteomes" id="UP000228945">
    <property type="component" value="Chromosome"/>
</dbReference>
<sequence length="186" mass="19846">MQIAETARDAIDGLANSEGRSTKHLLIGLGITAGAVLASALIARANAPTEDHPDIRRAYDKLDDTPLAPPKSAFAVIWPPLFLALTLSGLRVWNAPASPARTQALTLWGVVQALNATWMAIGPKHLGGQLATAIASLGTSAAYAWRARQVDQPAANMVAPYVGWVAFANVLTGDLWRRNRDRPTIH</sequence>
<evidence type="ECO:0000256" key="2">
    <source>
        <dbReference type="ARBA" id="ARBA00007524"/>
    </source>
</evidence>
<evidence type="ECO:0000256" key="4">
    <source>
        <dbReference type="ARBA" id="ARBA00022989"/>
    </source>
</evidence>
<feature type="transmembrane region" description="Helical" evidence="6">
    <location>
        <begin position="25"/>
        <end position="43"/>
    </location>
</feature>
<evidence type="ECO:0000313" key="7">
    <source>
        <dbReference type="EMBL" id="ATQ41436.1"/>
    </source>
</evidence>
<dbReference type="KEGG" id="cmb:CSW64_02895"/>
<dbReference type="RefSeq" id="WP_099620692.1">
    <property type="nucleotide sequence ID" value="NZ_CP024201.1"/>
</dbReference>
<organism evidence="7 8">
    <name type="scientific">Caulobacter mirabilis</name>
    <dbReference type="NCBI Taxonomy" id="69666"/>
    <lineage>
        <taxon>Bacteria</taxon>
        <taxon>Pseudomonadati</taxon>
        <taxon>Pseudomonadota</taxon>
        <taxon>Alphaproteobacteria</taxon>
        <taxon>Caulobacterales</taxon>
        <taxon>Caulobacteraceae</taxon>
        <taxon>Caulobacter</taxon>
    </lineage>
</organism>
<keyword evidence="3 6" id="KW-0812">Transmembrane</keyword>
<comment type="similarity">
    <text evidence="2">Belongs to the TspO/BZRP family.</text>
</comment>
<dbReference type="EMBL" id="CP024201">
    <property type="protein sequence ID" value="ATQ41436.1"/>
    <property type="molecule type" value="Genomic_DNA"/>
</dbReference>
<dbReference type="CDD" id="cd15904">
    <property type="entry name" value="TSPO_MBR"/>
    <property type="match status" value="1"/>
</dbReference>
<evidence type="ECO:0000256" key="6">
    <source>
        <dbReference type="SAM" id="Phobius"/>
    </source>
</evidence>
<feature type="transmembrane region" description="Helical" evidence="6">
    <location>
        <begin position="72"/>
        <end position="93"/>
    </location>
</feature>
<comment type="subcellular location">
    <subcellularLocation>
        <location evidence="1">Membrane</location>
        <topology evidence="1">Multi-pass membrane protein</topology>
    </subcellularLocation>
</comment>
<evidence type="ECO:0000256" key="5">
    <source>
        <dbReference type="ARBA" id="ARBA00023136"/>
    </source>
</evidence>
<accession>A0A2D2ATW4</accession>
<reference evidence="7 8" key="1">
    <citation type="submission" date="2017-10" db="EMBL/GenBank/DDBJ databases">
        <title>Genome sequence of Caulobacter mirabilis FWC38.</title>
        <authorList>
            <person name="Fiebig A."/>
            <person name="Crosson S."/>
        </authorList>
    </citation>
    <scope>NUCLEOTIDE SEQUENCE [LARGE SCALE GENOMIC DNA]</scope>
    <source>
        <strain evidence="7 8">FWC 38</strain>
    </source>
</reference>
<proteinExistence type="inferred from homology"/>